<sequence length="168" mass="18711">MFILKTLLKVIVVLPLVAVASFKATAIILAQVSYSASQNLWIPILVSVIASLAYLIWDGKREKDRFINHVTSLNITPEYVASYGENGIAIDRTSGKIFAGRIGKGKVLEFSDVSSIEWEDYAMGNHMKYLIHLNTKDFDAPRVTVGFSSNRTRREEAYAKVRAALNIS</sequence>
<keyword evidence="3" id="KW-1185">Reference proteome</keyword>
<dbReference type="AlphaFoldDB" id="A0A4U8YI57"/>
<dbReference type="Proteomes" id="UP000507962">
    <property type="component" value="Unassembled WGS sequence"/>
</dbReference>
<keyword evidence="1" id="KW-1133">Transmembrane helix</keyword>
<feature type="transmembrane region" description="Helical" evidence="1">
    <location>
        <begin position="12"/>
        <end position="34"/>
    </location>
</feature>
<protein>
    <submittedName>
        <fullName evidence="2">Uncharacterized protein</fullName>
    </submittedName>
</protein>
<proteinExistence type="predicted"/>
<accession>A0A4U8YI57</accession>
<keyword evidence="1" id="KW-0472">Membrane</keyword>
<evidence type="ECO:0000313" key="3">
    <source>
        <dbReference type="Proteomes" id="UP000507962"/>
    </source>
</evidence>
<evidence type="ECO:0000256" key="1">
    <source>
        <dbReference type="SAM" id="Phobius"/>
    </source>
</evidence>
<gene>
    <name evidence="2" type="ORF">MSL71_5890</name>
</gene>
<feature type="transmembrane region" description="Helical" evidence="1">
    <location>
        <begin position="40"/>
        <end position="57"/>
    </location>
</feature>
<dbReference type="EMBL" id="CAADHO010000001">
    <property type="protein sequence ID" value="VFQ42967.1"/>
    <property type="molecule type" value="Genomic_DNA"/>
</dbReference>
<evidence type="ECO:0000313" key="2">
    <source>
        <dbReference type="EMBL" id="VFQ42967.1"/>
    </source>
</evidence>
<name>A0A4U8YI57_9BACT</name>
<organism evidence="2 3">
    <name type="scientific">Desulfoluna butyratoxydans</name>
    <dbReference type="NCBI Taxonomy" id="231438"/>
    <lineage>
        <taxon>Bacteria</taxon>
        <taxon>Pseudomonadati</taxon>
        <taxon>Thermodesulfobacteriota</taxon>
        <taxon>Desulfobacteria</taxon>
        <taxon>Desulfobacterales</taxon>
        <taxon>Desulfolunaceae</taxon>
        <taxon>Desulfoluna</taxon>
    </lineage>
</organism>
<reference evidence="2 3" key="1">
    <citation type="submission" date="2019-03" db="EMBL/GenBank/DDBJ databases">
        <authorList>
            <person name="Nijsse B."/>
        </authorList>
    </citation>
    <scope>NUCLEOTIDE SEQUENCE [LARGE SCALE GENOMIC DNA]</scope>
    <source>
        <strain evidence="2">Desulfoluna butyratoxydans MSL71</strain>
    </source>
</reference>
<dbReference type="RefSeq" id="WP_180137164.1">
    <property type="nucleotide sequence ID" value="NZ_CAADHO010000001.1"/>
</dbReference>
<keyword evidence="1" id="KW-0812">Transmembrane</keyword>